<evidence type="ECO:0000313" key="3">
    <source>
        <dbReference type="EMBL" id="KAA8591215.1"/>
    </source>
</evidence>
<evidence type="ECO:0000259" key="2">
    <source>
        <dbReference type="Pfam" id="PF12214"/>
    </source>
</evidence>
<dbReference type="PANTHER" id="PTHR14326:SF44">
    <property type="entry name" value="TARGETING PROTEIN FOR XKLP2"/>
    <property type="match status" value="1"/>
</dbReference>
<protein>
    <recommendedName>
        <fullName evidence="2">TPX2 central domain-containing protein</fullName>
    </recommendedName>
</protein>
<dbReference type="InterPro" id="IPR027330">
    <property type="entry name" value="TPX2_central_dom"/>
</dbReference>
<dbReference type="GO" id="GO:0060236">
    <property type="term" value="P:regulation of mitotic spindle organization"/>
    <property type="evidence" value="ECO:0007669"/>
    <property type="project" value="InterPro"/>
</dbReference>
<keyword evidence="4" id="KW-1185">Reference proteome</keyword>
<comment type="caution">
    <text evidence="3">The sequence shown here is derived from an EMBL/GenBank/DDBJ whole genome shotgun (WGS) entry which is preliminary data.</text>
</comment>
<dbReference type="InterPro" id="IPR009675">
    <property type="entry name" value="TPX2_fam"/>
</dbReference>
<sequence>MVLSGTVPKEFNFNTNSRTVTKATSSSSDAQKEVDFIHQLRKPSSHAKALRGATVPKPFNLSTGTKREADEPAAYVPMAQQIERYLKQTPERYHLRSRKSRDGGPSAVKGDKLKLTQPHTPHLMTRQRSRPTTVKSTAELEEEEAERLHNCSARKRRTSFSQQGLPEKKVLNPTVPESPAFLLKKRVRLDAKVKQPLPIKAPPVPHFGLPFQPQLQENHHVEVPLFRAQPLPDFDTVVLPEKKKLEPTKPEPFKLR</sequence>
<dbReference type="Pfam" id="PF12214">
    <property type="entry name" value="TPX2_importin"/>
    <property type="match status" value="1"/>
</dbReference>
<dbReference type="EMBL" id="VOFY01000007">
    <property type="protein sequence ID" value="KAA8591215.1"/>
    <property type="molecule type" value="Genomic_DNA"/>
</dbReference>
<feature type="region of interest" description="Disordered" evidence="1">
    <location>
        <begin position="88"/>
        <end position="135"/>
    </location>
</feature>
<reference evidence="3 4" key="1">
    <citation type="submission" date="2019-08" db="EMBL/GenBank/DDBJ databases">
        <title>A chromosome-level genome assembly, high-density linkage maps, and genome scans reveal the genomic architecture of hybrid incompatibilities underlying speciation via character displacement in darters (Percidae: Etheostominae).</title>
        <authorList>
            <person name="Moran R.L."/>
            <person name="Catchen J.M."/>
            <person name="Fuller R.C."/>
        </authorList>
    </citation>
    <scope>NUCLEOTIDE SEQUENCE [LARGE SCALE GENOMIC DNA]</scope>
    <source>
        <strain evidence="3">EspeVRDwgs_2016</strain>
        <tissue evidence="3">Muscle</tissue>
    </source>
</reference>
<evidence type="ECO:0000313" key="4">
    <source>
        <dbReference type="Proteomes" id="UP000327493"/>
    </source>
</evidence>
<proteinExistence type="predicted"/>
<accession>A0A5J5DDC2</accession>
<dbReference type="GO" id="GO:0005819">
    <property type="term" value="C:spindle"/>
    <property type="evidence" value="ECO:0007669"/>
    <property type="project" value="InterPro"/>
</dbReference>
<feature type="domain" description="TPX2 central" evidence="2">
    <location>
        <begin position="113"/>
        <end position="254"/>
    </location>
</feature>
<dbReference type="GO" id="GO:0005874">
    <property type="term" value="C:microtubule"/>
    <property type="evidence" value="ECO:0007669"/>
    <property type="project" value="InterPro"/>
</dbReference>
<feature type="region of interest" description="Disordered" evidence="1">
    <location>
        <begin position="42"/>
        <end position="65"/>
    </location>
</feature>
<gene>
    <name evidence="3" type="ORF">FQN60_002158</name>
</gene>
<dbReference type="Proteomes" id="UP000327493">
    <property type="component" value="Chromosome 7"/>
</dbReference>
<dbReference type="PANTHER" id="PTHR14326">
    <property type="entry name" value="TARGETING PROTEIN FOR XKLP2"/>
    <property type="match status" value="1"/>
</dbReference>
<name>A0A5J5DDC2_9PERO</name>
<organism evidence="3 4">
    <name type="scientific">Etheostoma spectabile</name>
    <name type="common">orangethroat darter</name>
    <dbReference type="NCBI Taxonomy" id="54343"/>
    <lineage>
        <taxon>Eukaryota</taxon>
        <taxon>Metazoa</taxon>
        <taxon>Chordata</taxon>
        <taxon>Craniata</taxon>
        <taxon>Vertebrata</taxon>
        <taxon>Euteleostomi</taxon>
        <taxon>Actinopterygii</taxon>
        <taxon>Neopterygii</taxon>
        <taxon>Teleostei</taxon>
        <taxon>Neoteleostei</taxon>
        <taxon>Acanthomorphata</taxon>
        <taxon>Eupercaria</taxon>
        <taxon>Perciformes</taxon>
        <taxon>Percoidei</taxon>
        <taxon>Percidae</taxon>
        <taxon>Etheostomatinae</taxon>
        <taxon>Etheostoma</taxon>
    </lineage>
</organism>
<evidence type="ECO:0000256" key="1">
    <source>
        <dbReference type="SAM" id="MobiDB-lite"/>
    </source>
</evidence>
<dbReference type="AlphaFoldDB" id="A0A5J5DDC2"/>